<keyword evidence="9" id="KW-1185">Reference proteome</keyword>
<dbReference type="GO" id="GO:0016020">
    <property type="term" value="C:membrane"/>
    <property type="evidence" value="ECO:0007669"/>
    <property type="project" value="UniProtKB-SubCell"/>
</dbReference>
<accession>A0A314UEQ9</accession>
<feature type="transmembrane region" description="Helical" evidence="7">
    <location>
        <begin position="29"/>
        <end position="52"/>
    </location>
</feature>
<keyword evidence="4" id="KW-0914">Notch signaling pathway</keyword>
<evidence type="ECO:0000256" key="3">
    <source>
        <dbReference type="ARBA" id="ARBA00022692"/>
    </source>
</evidence>
<evidence type="ECO:0000313" key="9">
    <source>
        <dbReference type="Proteomes" id="UP000250321"/>
    </source>
</evidence>
<proteinExistence type="inferred from homology"/>
<dbReference type="Pfam" id="PF06105">
    <property type="entry name" value="Aph-1"/>
    <property type="match status" value="1"/>
</dbReference>
<dbReference type="Proteomes" id="UP000250321">
    <property type="component" value="Unassembled WGS sequence"/>
</dbReference>
<keyword evidence="5 7" id="KW-1133">Transmembrane helix</keyword>
<dbReference type="EMBL" id="PJQY01003622">
    <property type="protein sequence ID" value="PQM35831.1"/>
    <property type="molecule type" value="Genomic_DNA"/>
</dbReference>
<evidence type="ECO:0000256" key="6">
    <source>
        <dbReference type="ARBA" id="ARBA00023136"/>
    </source>
</evidence>
<dbReference type="GO" id="GO:0016485">
    <property type="term" value="P:protein processing"/>
    <property type="evidence" value="ECO:0007669"/>
    <property type="project" value="InterPro"/>
</dbReference>
<dbReference type="OrthoDB" id="6507463at2759"/>
<organism evidence="8 9">
    <name type="scientific">Prunus yedoensis var. nudiflora</name>
    <dbReference type="NCBI Taxonomy" id="2094558"/>
    <lineage>
        <taxon>Eukaryota</taxon>
        <taxon>Viridiplantae</taxon>
        <taxon>Streptophyta</taxon>
        <taxon>Embryophyta</taxon>
        <taxon>Tracheophyta</taxon>
        <taxon>Spermatophyta</taxon>
        <taxon>Magnoliopsida</taxon>
        <taxon>eudicotyledons</taxon>
        <taxon>Gunneridae</taxon>
        <taxon>Pentapetalae</taxon>
        <taxon>rosids</taxon>
        <taxon>fabids</taxon>
        <taxon>Rosales</taxon>
        <taxon>Rosaceae</taxon>
        <taxon>Amygdaloideae</taxon>
        <taxon>Amygdaleae</taxon>
        <taxon>Prunus</taxon>
    </lineage>
</organism>
<dbReference type="AlphaFoldDB" id="A0A314UEQ9"/>
<keyword evidence="6 7" id="KW-0472">Membrane</keyword>
<keyword evidence="3 7" id="KW-0812">Transmembrane</keyword>
<evidence type="ECO:0000313" key="8">
    <source>
        <dbReference type="EMBL" id="PQM35831.1"/>
    </source>
</evidence>
<evidence type="ECO:0000256" key="5">
    <source>
        <dbReference type="ARBA" id="ARBA00022989"/>
    </source>
</evidence>
<dbReference type="STRING" id="2094558.A0A314UEQ9"/>
<evidence type="ECO:0000256" key="2">
    <source>
        <dbReference type="ARBA" id="ARBA00005577"/>
    </source>
</evidence>
<name>A0A314UEQ9_PRUYE</name>
<dbReference type="GO" id="GO:0007219">
    <property type="term" value="P:Notch signaling pathway"/>
    <property type="evidence" value="ECO:0007669"/>
    <property type="project" value="UniProtKB-KW"/>
</dbReference>
<comment type="subcellular location">
    <subcellularLocation>
        <location evidence="1">Membrane</location>
        <topology evidence="1">Multi-pass membrane protein</topology>
    </subcellularLocation>
</comment>
<evidence type="ECO:0000256" key="7">
    <source>
        <dbReference type="SAM" id="Phobius"/>
    </source>
</evidence>
<feature type="transmembrane region" description="Helical" evidence="7">
    <location>
        <begin position="64"/>
        <end position="85"/>
    </location>
</feature>
<reference evidence="8 9" key="1">
    <citation type="submission" date="2018-02" db="EMBL/GenBank/DDBJ databases">
        <title>Draft genome of wild Prunus yedoensis var. nudiflora.</title>
        <authorList>
            <person name="Baek S."/>
            <person name="Kim J.-H."/>
            <person name="Choi K."/>
            <person name="Kim G.-B."/>
            <person name="Cho A."/>
            <person name="Jang H."/>
            <person name="Shin C.-H."/>
            <person name="Yu H.-J."/>
            <person name="Mun J.-H."/>
        </authorList>
    </citation>
    <scope>NUCLEOTIDE SEQUENCE [LARGE SCALE GENOMIC DNA]</scope>
    <source>
        <strain evidence="9">cv. Jeju island</strain>
        <tissue evidence="8">Leaf</tissue>
    </source>
</reference>
<evidence type="ECO:0000256" key="4">
    <source>
        <dbReference type="ARBA" id="ARBA00022976"/>
    </source>
</evidence>
<sequence length="322" mass="35850">MTIAAGIGYALLALGPSLSLFVSVISKKPFLVLTVLSSTLLWLMSLIVLSGIWRAFLPLKSSTWWPYGILIFTSVAFQEGLRVLFWRVYKRLEDTLDAFADRVSKPRLYLTDKMQIALAGGLGHGVAHAVFFCISLLTPAFGPGTFFVDRCSKIPFFLLSALLALAFVTIHTFSMVIAFNGYAEGNKVDQLFVPIVHLVAGMVTLVNFASGDGVEKVNREPRQTGFYVESSDLSYSFLITDVQFPRPVSFFGNSIAMWSVSPKGQELLQPEEMFVFVMRPVHFQQKDKMLSRFSGIDVIPCVKLTKDFSILGGKLYVPFRLL</sequence>
<feature type="transmembrane region" description="Helical" evidence="7">
    <location>
        <begin position="154"/>
        <end position="179"/>
    </location>
</feature>
<comment type="caution">
    <text evidence="8">The sequence shown here is derived from an EMBL/GenBank/DDBJ whole genome shotgun (WGS) entry which is preliminary data.</text>
</comment>
<dbReference type="InterPro" id="IPR009294">
    <property type="entry name" value="Aph-1"/>
</dbReference>
<gene>
    <name evidence="8" type="ORF">Pyn_18645</name>
</gene>
<feature type="transmembrane region" description="Helical" evidence="7">
    <location>
        <begin position="116"/>
        <end position="142"/>
    </location>
</feature>
<evidence type="ECO:0000256" key="1">
    <source>
        <dbReference type="ARBA" id="ARBA00004141"/>
    </source>
</evidence>
<protein>
    <submittedName>
        <fullName evidence="8">Gamma-secretase subunit APH1-like</fullName>
    </submittedName>
</protein>
<comment type="similarity">
    <text evidence="2">Belongs to the APH-1 family.</text>
</comment>
<feature type="transmembrane region" description="Helical" evidence="7">
    <location>
        <begin position="191"/>
        <end position="209"/>
    </location>
</feature>
<dbReference type="PANTHER" id="PTHR12889">
    <property type="entry name" value="GAMMA-SECRETASE SUBUNIT APH-1"/>
    <property type="match status" value="1"/>
</dbReference>